<sequence>MSEPPAEAGEYIAGYTVANDYGLHDFRDTDAGSMLRVNWTAYATERCAACCSASSARASSTSTPTSCAA</sequence>
<protein>
    <recommendedName>
        <fullName evidence="3">Fumarylacetoacetase-like C-terminal domain-containing protein</fullName>
    </recommendedName>
</protein>
<evidence type="ECO:0008006" key="3">
    <source>
        <dbReference type="Google" id="ProtNLM"/>
    </source>
</evidence>
<accession>A0A917P5Y7</accession>
<organism evidence="1 2">
    <name type="scientific">Streptomyces lacrimifluminis</name>
    <dbReference type="NCBI Taxonomy" id="1500077"/>
    <lineage>
        <taxon>Bacteria</taxon>
        <taxon>Bacillati</taxon>
        <taxon>Actinomycetota</taxon>
        <taxon>Actinomycetes</taxon>
        <taxon>Kitasatosporales</taxon>
        <taxon>Streptomycetaceae</taxon>
        <taxon>Streptomyces</taxon>
    </lineage>
</organism>
<evidence type="ECO:0000313" key="1">
    <source>
        <dbReference type="EMBL" id="GGJ63144.1"/>
    </source>
</evidence>
<dbReference type="AlphaFoldDB" id="A0A917P5Y7"/>
<keyword evidence="2" id="KW-1185">Reference proteome</keyword>
<evidence type="ECO:0000313" key="2">
    <source>
        <dbReference type="Proteomes" id="UP000625682"/>
    </source>
</evidence>
<reference evidence="1" key="1">
    <citation type="journal article" date="2014" name="Int. J. Syst. Evol. Microbiol.">
        <title>Complete genome sequence of Corynebacterium casei LMG S-19264T (=DSM 44701T), isolated from a smear-ripened cheese.</title>
        <authorList>
            <consortium name="US DOE Joint Genome Institute (JGI-PGF)"/>
            <person name="Walter F."/>
            <person name="Albersmeier A."/>
            <person name="Kalinowski J."/>
            <person name="Ruckert C."/>
        </authorList>
    </citation>
    <scope>NUCLEOTIDE SEQUENCE</scope>
    <source>
        <strain evidence="1">CGMCC 4.7272</strain>
    </source>
</reference>
<proteinExistence type="predicted"/>
<dbReference type="Proteomes" id="UP000625682">
    <property type="component" value="Unassembled WGS sequence"/>
</dbReference>
<reference evidence="1" key="2">
    <citation type="submission" date="2020-09" db="EMBL/GenBank/DDBJ databases">
        <authorList>
            <person name="Sun Q."/>
            <person name="Zhou Y."/>
        </authorList>
    </citation>
    <scope>NUCLEOTIDE SEQUENCE</scope>
    <source>
        <strain evidence="1">CGMCC 4.7272</strain>
    </source>
</reference>
<gene>
    <name evidence="1" type="ORF">GCM10012282_70470</name>
</gene>
<comment type="caution">
    <text evidence="1">The sequence shown here is derived from an EMBL/GenBank/DDBJ whole genome shotgun (WGS) entry which is preliminary data.</text>
</comment>
<name>A0A917P5Y7_9ACTN</name>
<dbReference type="EMBL" id="BMMU01000035">
    <property type="protein sequence ID" value="GGJ63144.1"/>
    <property type="molecule type" value="Genomic_DNA"/>
</dbReference>